<dbReference type="EMBL" id="JAIQCV010000005">
    <property type="protein sequence ID" value="KAH1097487.1"/>
    <property type="molecule type" value="Genomic_DNA"/>
</dbReference>
<reference evidence="4 5" key="1">
    <citation type="journal article" date="2021" name="Plant Biotechnol. J.">
        <title>Multi-omics assisted identification of the key and species-specific regulatory components of drought-tolerant mechanisms in Gossypium stocksii.</title>
        <authorList>
            <person name="Yu D."/>
            <person name="Ke L."/>
            <person name="Zhang D."/>
            <person name="Wu Y."/>
            <person name="Sun Y."/>
            <person name="Mei J."/>
            <person name="Sun J."/>
            <person name="Sun Y."/>
        </authorList>
    </citation>
    <scope>NUCLEOTIDE SEQUENCE [LARGE SCALE GENOMIC DNA]</scope>
    <source>
        <strain evidence="5">cv. E1</strain>
        <tissue evidence="4">Leaf</tissue>
    </source>
</reference>
<keyword evidence="5" id="KW-1185">Reference proteome</keyword>
<dbReference type="AlphaFoldDB" id="A0A9D3VU83"/>
<keyword evidence="2" id="KW-0472">Membrane</keyword>
<evidence type="ECO:0000256" key="2">
    <source>
        <dbReference type="SAM" id="Phobius"/>
    </source>
</evidence>
<organism evidence="4 5">
    <name type="scientific">Gossypium stocksii</name>
    <dbReference type="NCBI Taxonomy" id="47602"/>
    <lineage>
        <taxon>Eukaryota</taxon>
        <taxon>Viridiplantae</taxon>
        <taxon>Streptophyta</taxon>
        <taxon>Embryophyta</taxon>
        <taxon>Tracheophyta</taxon>
        <taxon>Spermatophyta</taxon>
        <taxon>Magnoliopsida</taxon>
        <taxon>eudicotyledons</taxon>
        <taxon>Gunneridae</taxon>
        <taxon>Pentapetalae</taxon>
        <taxon>rosids</taxon>
        <taxon>malvids</taxon>
        <taxon>Malvales</taxon>
        <taxon>Malvaceae</taxon>
        <taxon>Malvoideae</taxon>
        <taxon>Gossypium</taxon>
    </lineage>
</organism>
<accession>A0A9D3VU83</accession>
<feature type="region of interest" description="Disordered" evidence="1">
    <location>
        <begin position="91"/>
        <end position="142"/>
    </location>
</feature>
<feature type="transmembrane region" description="Helical" evidence="2">
    <location>
        <begin position="186"/>
        <end position="207"/>
    </location>
</feature>
<feature type="domain" description="Putative plant transposon protein" evidence="3">
    <location>
        <begin position="1"/>
        <end position="62"/>
    </location>
</feature>
<evidence type="ECO:0000313" key="5">
    <source>
        <dbReference type="Proteomes" id="UP000828251"/>
    </source>
</evidence>
<proteinExistence type="predicted"/>
<dbReference type="Proteomes" id="UP000828251">
    <property type="component" value="Unassembled WGS sequence"/>
</dbReference>
<dbReference type="InterPro" id="IPR046796">
    <property type="entry name" value="Transposase_32_dom"/>
</dbReference>
<name>A0A9D3VU83_9ROSI</name>
<evidence type="ECO:0000256" key="1">
    <source>
        <dbReference type="SAM" id="MobiDB-lite"/>
    </source>
</evidence>
<sequence>MPISHSSTISMERMLLLYAILTKKFINVGKIILKEIYDCVKMKTRSAYFPSLVTSLCLWAHVKTQANLKGQYVQGCITSQDLKRLVEMVNELNQGEQEEPTEPETKESTDAMENEANLVSESEEESDIEPNSPQPVEGSTNPELRVELKEEPMLSLRHGRKFIEAKMELKKTKGMRQKNKKEDSCLFIYLFSVGILTSAMVLTKVGVHVSLLRSNLFSPILYLKSNALLLMP</sequence>
<keyword evidence="2" id="KW-1133">Transmembrane helix</keyword>
<comment type="caution">
    <text evidence="4">The sequence shown here is derived from an EMBL/GenBank/DDBJ whole genome shotgun (WGS) entry which is preliminary data.</text>
</comment>
<feature type="transmembrane region" description="Helical" evidence="2">
    <location>
        <begin position="15"/>
        <end position="33"/>
    </location>
</feature>
<evidence type="ECO:0000259" key="3">
    <source>
        <dbReference type="Pfam" id="PF20167"/>
    </source>
</evidence>
<gene>
    <name evidence="4" type="ORF">J1N35_014408</name>
</gene>
<keyword evidence="2" id="KW-0812">Transmembrane</keyword>
<evidence type="ECO:0000313" key="4">
    <source>
        <dbReference type="EMBL" id="KAH1097487.1"/>
    </source>
</evidence>
<protein>
    <recommendedName>
        <fullName evidence="3">Putative plant transposon protein domain-containing protein</fullName>
    </recommendedName>
</protein>
<dbReference type="Pfam" id="PF20167">
    <property type="entry name" value="Transposase_32"/>
    <property type="match status" value="1"/>
</dbReference>